<evidence type="ECO:0000256" key="1">
    <source>
        <dbReference type="PROSITE-ProRule" id="PRU00266"/>
    </source>
</evidence>
<feature type="compositionally biased region" description="Basic and acidic residues" evidence="2">
    <location>
        <begin position="441"/>
        <end position="456"/>
    </location>
</feature>
<organism evidence="4 5">
    <name type="scientific">Coleophoma cylindrospora</name>
    <dbReference type="NCBI Taxonomy" id="1849047"/>
    <lineage>
        <taxon>Eukaryota</taxon>
        <taxon>Fungi</taxon>
        <taxon>Dikarya</taxon>
        <taxon>Ascomycota</taxon>
        <taxon>Pezizomycotina</taxon>
        <taxon>Leotiomycetes</taxon>
        <taxon>Helotiales</taxon>
        <taxon>Dermateaceae</taxon>
        <taxon>Coleophoma</taxon>
    </lineage>
</organism>
<gene>
    <name evidence="4" type="ORF">BP6252_07650</name>
</gene>
<evidence type="ECO:0000256" key="2">
    <source>
        <dbReference type="SAM" id="MobiDB-lite"/>
    </source>
</evidence>
<feature type="region of interest" description="Disordered" evidence="2">
    <location>
        <begin position="1"/>
        <end position="39"/>
    </location>
</feature>
<keyword evidence="5" id="KW-1185">Reference proteome</keyword>
<dbReference type="EMBL" id="PDLM01000008">
    <property type="protein sequence ID" value="RDW71087.1"/>
    <property type="molecule type" value="Genomic_DNA"/>
</dbReference>
<dbReference type="CDD" id="cd00048">
    <property type="entry name" value="DSRM_SF"/>
    <property type="match status" value="1"/>
</dbReference>
<name>A0A3D8RAL1_9HELO</name>
<reference evidence="4 5" key="1">
    <citation type="journal article" date="2018" name="IMA Fungus">
        <title>IMA Genome-F 9: Draft genome sequence of Annulohypoxylon stygium, Aspergillus mulundensis, Berkeleyomyces basicola (syn. Thielaviopsis basicola), Ceratocystis smalleyi, two Cercospora beticola strains, Coleophoma cylindrospora, Fusarium fracticaudum, Phialophora cf. hyalina, and Morchella septimelata.</title>
        <authorList>
            <person name="Wingfield B.D."/>
            <person name="Bills G.F."/>
            <person name="Dong Y."/>
            <person name="Huang W."/>
            <person name="Nel W.J."/>
            <person name="Swalarsk-Parry B.S."/>
            <person name="Vaghefi N."/>
            <person name="Wilken P.M."/>
            <person name="An Z."/>
            <person name="de Beer Z.W."/>
            <person name="De Vos L."/>
            <person name="Chen L."/>
            <person name="Duong T.A."/>
            <person name="Gao Y."/>
            <person name="Hammerbacher A."/>
            <person name="Kikkert J.R."/>
            <person name="Li Y."/>
            <person name="Li H."/>
            <person name="Li K."/>
            <person name="Li Q."/>
            <person name="Liu X."/>
            <person name="Ma X."/>
            <person name="Naidoo K."/>
            <person name="Pethybridge S.J."/>
            <person name="Sun J."/>
            <person name="Steenkamp E.T."/>
            <person name="van der Nest M.A."/>
            <person name="van Wyk S."/>
            <person name="Wingfield M.J."/>
            <person name="Xiong C."/>
            <person name="Yue Q."/>
            <person name="Zhang X."/>
        </authorList>
    </citation>
    <scope>NUCLEOTIDE SEQUENCE [LARGE SCALE GENOMIC DNA]</scope>
    <source>
        <strain evidence="4 5">BP6252</strain>
    </source>
</reference>
<dbReference type="Gene3D" id="3.30.160.20">
    <property type="match status" value="1"/>
</dbReference>
<feature type="region of interest" description="Disordered" evidence="2">
    <location>
        <begin position="279"/>
        <end position="332"/>
    </location>
</feature>
<feature type="region of interest" description="Disordered" evidence="2">
    <location>
        <begin position="411"/>
        <end position="456"/>
    </location>
</feature>
<evidence type="ECO:0000313" key="4">
    <source>
        <dbReference type="EMBL" id="RDW71087.1"/>
    </source>
</evidence>
<dbReference type="GO" id="GO:0003723">
    <property type="term" value="F:RNA binding"/>
    <property type="evidence" value="ECO:0007669"/>
    <property type="project" value="UniProtKB-UniRule"/>
</dbReference>
<dbReference type="InterPro" id="IPR014720">
    <property type="entry name" value="dsRBD_dom"/>
</dbReference>
<proteinExistence type="predicted"/>
<dbReference type="OrthoDB" id="5222339at2759"/>
<dbReference type="Proteomes" id="UP000256645">
    <property type="component" value="Unassembled WGS sequence"/>
</dbReference>
<feature type="domain" description="DRBM" evidence="3">
    <location>
        <begin position="102"/>
        <end position="171"/>
    </location>
</feature>
<keyword evidence="1" id="KW-0694">RNA-binding</keyword>
<protein>
    <recommendedName>
        <fullName evidence="3">DRBM domain-containing protein</fullName>
    </recommendedName>
</protein>
<dbReference type="SUPFAM" id="SSF54768">
    <property type="entry name" value="dsRNA-binding domain-like"/>
    <property type="match status" value="1"/>
</dbReference>
<comment type="caution">
    <text evidence="4">The sequence shown here is derived from an EMBL/GenBank/DDBJ whole genome shotgun (WGS) entry which is preliminary data.</text>
</comment>
<dbReference type="STRING" id="1849047.A0A3D8RAL1"/>
<dbReference type="PROSITE" id="PS50137">
    <property type="entry name" value="DS_RBD"/>
    <property type="match status" value="1"/>
</dbReference>
<sequence>MAEASSPAATTKAQDLEPAPTTVTVTPPKDVQPMQGLPTRTNFISIEQGLKELKEEDKKDALQSSEEAFLEKLNGVGKLSPEEIAAREAEAKAKEEVGDSINWVGRLTEYRAAHPKENGLTYFESSPTPKRFRCTVMIGESIQPFGSSVTFSNKKDAKRYAAKRAVDWLIGNGFMPKDGSVKFGKPKVSSSIGPVAPSGPSAAAQVPELCHKLGLINPTYKIEKQGNTGNVYSGYATFDGVAWIEGKIGEFENVLGRKQAKEVCAQRILVFLKGIQRQKNNGASESESSEEEQGDAPTARSGPQVVSPAPQPYTPSTPISSSNPSPNPKSPAATMVPELCIKLGFRMPTYVIEKVNDENLPLYNGYAHFDGDPRLPLKIGAFSGVYGKKQAKEKCAEMVLEALGAVEKERTANHLPEASLSVREAEAPAKRKRSGEDDDGMDMKSEKSAKLEVENT</sequence>
<accession>A0A3D8RAL1</accession>
<dbReference type="AlphaFoldDB" id="A0A3D8RAL1"/>
<feature type="compositionally biased region" description="Low complexity" evidence="2">
    <location>
        <begin position="18"/>
        <end position="28"/>
    </location>
</feature>
<dbReference type="SMART" id="SM00358">
    <property type="entry name" value="DSRM"/>
    <property type="match status" value="3"/>
</dbReference>
<evidence type="ECO:0000259" key="3">
    <source>
        <dbReference type="PROSITE" id="PS50137"/>
    </source>
</evidence>
<evidence type="ECO:0000313" key="5">
    <source>
        <dbReference type="Proteomes" id="UP000256645"/>
    </source>
</evidence>